<feature type="domain" description="Peptidase M9 collagenase N-terminal" evidence="1">
    <location>
        <begin position="39"/>
        <end position="128"/>
    </location>
</feature>
<gene>
    <name evidence="2" type="ORF">LCGC14_2422420</name>
</gene>
<organism evidence="2">
    <name type="scientific">marine sediment metagenome</name>
    <dbReference type="NCBI Taxonomy" id="412755"/>
    <lineage>
        <taxon>unclassified sequences</taxon>
        <taxon>metagenomes</taxon>
        <taxon>ecological metagenomes</taxon>
    </lineage>
</organism>
<evidence type="ECO:0000259" key="1">
    <source>
        <dbReference type="Pfam" id="PF08453"/>
    </source>
</evidence>
<dbReference type="AlphaFoldDB" id="A0A0F9EIL6"/>
<comment type="caution">
    <text evidence="2">The sequence shown here is derived from an EMBL/GenBank/DDBJ whole genome shotgun (WGS) entry which is preliminary data.</text>
</comment>
<reference evidence="2" key="1">
    <citation type="journal article" date="2015" name="Nature">
        <title>Complex archaea that bridge the gap between prokaryotes and eukaryotes.</title>
        <authorList>
            <person name="Spang A."/>
            <person name="Saw J.H."/>
            <person name="Jorgensen S.L."/>
            <person name="Zaremba-Niedzwiedzka K."/>
            <person name="Martijn J."/>
            <person name="Lind A.E."/>
            <person name="van Eijk R."/>
            <person name="Schleper C."/>
            <person name="Guy L."/>
            <person name="Ettema T.J."/>
        </authorList>
    </citation>
    <scope>NUCLEOTIDE SEQUENCE</scope>
</reference>
<dbReference type="EMBL" id="LAZR01036866">
    <property type="protein sequence ID" value="KKL23733.1"/>
    <property type="molecule type" value="Genomic_DNA"/>
</dbReference>
<protein>
    <recommendedName>
        <fullName evidence="1">Peptidase M9 collagenase N-terminal domain-containing protein</fullName>
    </recommendedName>
</protein>
<dbReference type="Pfam" id="PF08453">
    <property type="entry name" value="Peptidase_M9_N"/>
    <property type="match status" value="1"/>
</dbReference>
<feature type="non-terminal residue" evidence="2">
    <location>
        <position position="1"/>
    </location>
</feature>
<dbReference type="InterPro" id="IPR013661">
    <property type="entry name" value="Peptidase_M9_N_dom"/>
</dbReference>
<name>A0A0F9EIL6_9ZZZZ</name>
<evidence type="ECO:0000313" key="2">
    <source>
        <dbReference type="EMBL" id="KKL23733.1"/>
    </source>
</evidence>
<proteinExistence type="predicted"/>
<sequence length="145" mass="15593">HHHGVELHHNDKAPIAQLQTQPQQLSNVMMRSQAATVSCDLTALANASTSSIITELKSQGTNCVNQLFSAPASIQGQVFSSDNMYAVANHAKSLSQTYAGGGDIELEALFLYLRAGFYVEFYNDSVSFSTWVTPAVIGAIGLCKQ</sequence>
<accession>A0A0F9EIL6</accession>